<organism evidence="2 3">
    <name type="scientific">Pectobacterium betavasculorum</name>
    <dbReference type="NCBI Taxonomy" id="55207"/>
    <lineage>
        <taxon>Bacteria</taxon>
        <taxon>Pseudomonadati</taxon>
        <taxon>Pseudomonadota</taxon>
        <taxon>Gammaproteobacteria</taxon>
        <taxon>Enterobacterales</taxon>
        <taxon>Pectobacteriaceae</taxon>
        <taxon>Pectobacterium</taxon>
    </lineage>
</organism>
<evidence type="ECO:0000313" key="3">
    <source>
        <dbReference type="Proteomes" id="UP000032874"/>
    </source>
</evidence>
<reference evidence="2 3" key="1">
    <citation type="submission" date="2014-08" db="EMBL/GenBank/DDBJ databases">
        <title>Genome sequences of NCPPB Pectobacterium isolates.</title>
        <authorList>
            <person name="Glover R.H."/>
            <person name="Sapp M."/>
            <person name="Elphinstone J."/>
        </authorList>
    </citation>
    <scope>NUCLEOTIDE SEQUENCE [LARGE SCALE GENOMIC DNA]</scope>
    <source>
        <strain evidence="2 3">NCPPB 2795</strain>
    </source>
</reference>
<evidence type="ECO:0000313" key="2">
    <source>
        <dbReference type="EMBL" id="KFX06997.1"/>
    </source>
</evidence>
<gene>
    <name evidence="2" type="ORF">KP22_02600</name>
</gene>
<comment type="caution">
    <text evidence="2">The sequence shown here is derived from an EMBL/GenBank/DDBJ whole genome shotgun (WGS) entry which is preliminary data.</text>
</comment>
<proteinExistence type="predicted"/>
<sequence length="119" mass="13614">MKDNKKHNQQSRSSGWGGKRTGAGAPIGNTNAVKHGERSRQAFFPLAGDNGRFTPLQLLRVRNLLLAERVGELMHRSLSVGTAEWREFMLLDGILWQHTRKMMVLERRKAKLNLQHSQR</sequence>
<dbReference type="AlphaFoldDB" id="A0A093RV46"/>
<dbReference type="Proteomes" id="UP000032874">
    <property type="component" value="Unassembled WGS sequence"/>
</dbReference>
<dbReference type="EMBL" id="JQHM01000001">
    <property type="protein sequence ID" value="KFX06997.1"/>
    <property type="molecule type" value="Genomic_DNA"/>
</dbReference>
<evidence type="ECO:0000256" key="1">
    <source>
        <dbReference type="SAM" id="MobiDB-lite"/>
    </source>
</evidence>
<dbReference type="eggNOG" id="ENOG50345Q6">
    <property type="taxonomic scope" value="Bacteria"/>
</dbReference>
<name>A0A093RV46_9GAMM</name>
<feature type="region of interest" description="Disordered" evidence="1">
    <location>
        <begin position="1"/>
        <end position="36"/>
    </location>
</feature>
<dbReference type="RefSeq" id="WP_039322205.1">
    <property type="nucleotide sequence ID" value="NZ_JQHM01000001.1"/>
</dbReference>
<protein>
    <submittedName>
        <fullName evidence="2">Uncharacterized protein</fullName>
    </submittedName>
</protein>
<accession>A0A093RV46</accession>
<dbReference type="STRING" id="55207.KP22_02600"/>